<comment type="subcellular location">
    <subcellularLocation>
        <location evidence="1">Membrane</location>
        <topology evidence="1">Multi-pass membrane protein</topology>
    </subcellularLocation>
</comment>
<dbReference type="RefSeq" id="WP_339576345.1">
    <property type="nucleotide sequence ID" value="NZ_JBBIAA010000045.1"/>
</dbReference>
<feature type="transmembrane region" description="Helical" evidence="7">
    <location>
        <begin position="273"/>
        <end position="292"/>
    </location>
</feature>
<feature type="transmembrane region" description="Helical" evidence="7">
    <location>
        <begin position="146"/>
        <end position="166"/>
    </location>
</feature>
<dbReference type="InterPro" id="IPR050638">
    <property type="entry name" value="AA-Vitamin_Transporters"/>
</dbReference>
<feature type="transmembrane region" description="Helical" evidence="7">
    <location>
        <begin position="241"/>
        <end position="261"/>
    </location>
</feature>
<evidence type="ECO:0000256" key="2">
    <source>
        <dbReference type="ARBA" id="ARBA00007362"/>
    </source>
</evidence>
<feature type="transmembrane region" description="Helical" evidence="7">
    <location>
        <begin position="59"/>
        <end position="80"/>
    </location>
</feature>
<feature type="transmembrane region" description="Helical" evidence="7">
    <location>
        <begin position="202"/>
        <end position="221"/>
    </location>
</feature>
<evidence type="ECO:0000313" key="9">
    <source>
        <dbReference type="EMBL" id="MEJ5946972.1"/>
    </source>
</evidence>
<keyword evidence="3 7" id="KW-0812">Transmembrane</keyword>
<dbReference type="Proteomes" id="UP001387100">
    <property type="component" value="Unassembled WGS sequence"/>
</dbReference>
<evidence type="ECO:0000256" key="5">
    <source>
        <dbReference type="ARBA" id="ARBA00023136"/>
    </source>
</evidence>
<dbReference type="SUPFAM" id="SSF103481">
    <property type="entry name" value="Multidrug resistance efflux transporter EmrE"/>
    <property type="match status" value="2"/>
</dbReference>
<protein>
    <submittedName>
        <fullName evidence="9">DMT family transporter</fullName>
    </submittedName>
</protein>
<evidence type="ECO:0000256" key="3">
    <source>
        <dbReference type="ARBA" id="ARBA00022692"/>
    </source>
</evidence>
<keyword evidence="5 7" id="KW-0472">Membrane</keyword>
<proteinExistence type="inferred from homology"/>
<feature type="transmembrane region" description="Helical" evidence="7">
    <location>
        <begin position="298"/>
        <end position="317"/>
    </location>
</feature>
<dbReference type="PANTHER" id="PTHR32322:SF2">
    <property type="entry name" value="EAMA DOMAIN-CONTAINING PROTEIN"/>
    <property type="match status" value="1"/>
</dbReference>
<feature type="transmembrane region" description="Helical" evidence="7">
    <location>
        <begin position="116"/>
        <end position="137"/>
    </location>
</feature>
<dbReference type="PANTHER" id="PTHR32322">
    <property type="entry name" value="INNER MEMBRANE TRANSPORTER"/>
    <property type="match status" value="1"/>
</dbReference>
<keyword evidence="4 7" id="KW-1133">Transmembrane helix</keyword>
<feature type="region of interest" description="Disordered" evidence="6">
    <location>
        <begin position="321"/>
        <end position="340"/>
    </location>
</feature>
<accession>A0ABU8RPE0</accession>
<feature type="compositionally biased region" description="Basic residues" evidence="6">
    <location>
        <begin position="323"/>
        <end position="332"/>
    </location>
</feature>
<keyword evidence="10" id="KW-1185">Reference proteome</keyword>
<feature type="transmembrane region" description="Helical" evidence="7">
    <location>
        <begin position="172"/>
        <end position="190"/>
    </location>
</feature>
<feature type="transmembrane region" description="Helical" evidence="7">
    <location>
        <begin position="92"/>
        <end position="110"/>
    </location>
</feature>
<feature type="domain" description="EamA" evidence="8">
    <location>
        <begin position="173"/>
        <end position="316"/>
    </location>
</feature>
<dbReference type="InterPro" id="IPR000620">
    <property type="entry name" value="EamA_dom"/>
</dbReference>
<sequence length="340" mass="34020">MATTEGSTDRPTAAPRAAAAATGRARLTGLGVALLSALVFGSSGSLGKGLLETGWSPGAAVLARALVGGLVLALPAVLALRGRWHLLRADAWLVVAYGVVAVAGCQLAYFTAVQTVSVGVALLVEYLAPALLVLLAWARGRRPSRLVALGTVLALAGLALVVDVTGGLRVDLVGIAWALAAACGLAAYFALSARPGAGLPPLALATGGLLVGAAVLGLAGLARVLPLATSTDDVALAGRSLPWWVAVLALGVVAGAVAYATGVVGARRLGTRTASFVGLTEVVFAVLVAWLLLGELPLPVQLLGGVLVVAGAVAVNADEGRAGRPRRRRRSRVPVDPPVA</sequence>
<dbReference type="Pfam" id="PF00892">
    <property type="entry name" value="EamA"/>
    <property type="match status" value="2"/>
</dbReference>
<feature type="domain" description="EamA" evidence="8">
    <location>
        <begin position="28"/>
        <end position="162"/>
    </location>
</feature>
<dbReference type="InterPro" id="IPR037185">
    <property type="entry name" value="EmrE-like"/>
</dbReference>
<comment type="similarity">
    <text evidence="2">Belongs to the EamA transporter family.</text>
</comment>
<dbReference type="EMBL" id="JBBIAA010000045">
    <property type="protein sequence ID" value="MEJ5946972.1"/>
    <property type="molecule type" value="Genomic_DNA"/>
</dbReference>
<reference evidence="9 10" key="1">
    <citation type="journal article" date="2017" name="Int. J. Syst. Evol. Microbiol.">
        <title>Pseudokineococcus basanitobsidens sp. nov., isolated from volcanic rock.</title>
        <authorList>
            <person name="Lee D.W."/>
            <person name="Park M.Y."/>
            <person name="Kim J.J."/>
            <person name="Kim B.S."/>
        </authorList>
    </citation>
    <scope>NUCLEOTIDE SEQUENCE [LARGE SCALE GENOMIC DNA]</scope>
    <source>
        <strain evidence="9 10">DSM 103726</strain>
    </source>
</reference>
<gene>
    <name evidence="9" type="ORF">WDZ17_16885</name>
</gene>
<comment type="caution">
    <text evidence="9">The sequence shown here is derived from an EMBL/GenBank/DDBJ whole genome shotgun (WGS) entry which is preliminary data.</text>
</comment>
<evidence type="ECO:0000256" key="6">
    <source>
        <dbReference type="SAM" id="MobiDB-lite"/>
    </source>
</evidence>
<organism evidence="9 10">
    <name type="scientific">Pseudokineococcus basanitobsidens</name>
    <dbReference type="NCBI Taxonomy" id="1926649"/>
    <lineage>
        <taxon>Bacteria</taxon>
        <taxon>Bacillati</taxon>
        <taxon>Actinomycetota</taxon>
        <taxon>Actinomycetes</taxon>
        <taxon>Kineosporiales</taxon>
        <taxon>Kineosporiaceae</taxon>
        <taxon>Pseudokineococcus</taxon>
    </lineage>
</organism>
<feature type="transmembrane region" description="Helical" evidence="7">
    <location>
        <begin position="27"/>
        <end position="47"/>
    </location>
</feature>
<evidence type="ECO:0000256" key="4">
    <source>
        <dbReference type="ARBA" id="ARBA00022989"/>
    </source>
</evidence>
<evidence type="ECO:0000256" key="7">
    <source>
        <dbReference type="SAM" id="Phobius"/>
    </source>
</evidence>
<evidence type="ECO:0000313" key="10">
    <source>
        <dbReference type="Proteomes" id="UP001387100"/>
    </source>
</evidence>
<evidence type="ECO:0000256" key="1">
    <source>
        <dbReference type="ARBA" id="ARBA00004141"/>
    </source>
</evidence>
<evidence type="ECO:0000259" key="8">
    <source>
        <dbReference type="Pfam" id="PF00892"/>
    </source>
</evidence>
<name>A0ABU8RPE0_9ACTN</name>